<reference evidence="1" key="1">
    <citation type="journal article" date="2022" name="Plant J.">
        <title>Strategies of tolerance reflected in two North American maple genomes.</title>
        <authorList>
            <person name="McEvoy S.L."/>
            <person name="Sezen U.U."/>
            <person name="Trouern-Trend A."/>
            <person name="McMahon S.M."/>
            <person name="Schaberg P.G."/>
            <person name="Yang J."/>
            <person name="Wegrzyn J.L."/>
            <person name="Swenson N.G."/>
        </authorList>
    </citation>
    <scope>NUCLEOTIDE SEQUENCE</scope>
    <source>
        <strain evidence="1">91603</strain>
    </source>
</reference>
<keyword evidence="2" id="KW-1185">Reference proteome</keyword>
<dbReference type="EMBL" id="JAJSOW010000101">
    <property type="protein sequence ID" value="KAI9180114.1"/>
    <property type="molecule type" value="Genomic_DNA"/>
</dbReference>
<organism evidence="1 2">
    <name type="scientific">Acer negundo</name>
    <name type="common">Box elder</name>
    <dbReference type="NCBI Taxonomy" id="4023"/>
    <lineage>
        <taxon>Eukaryota</taxon>
        <taxon>Viridiplantae</taxon>
        <taxon>Streptophyta</taxon>
        <taxon>Embryophyta</taxon>
        <taxon>Tracheophyta</taxon>
        <taxon>Spermatophyta</taxon>
        <taxon>Magnoliopsida</taxon>
        <taxon>eudicotyledons</taxon>
        <taxon>Gunneridae</taxon>
        <taxon>Pentapetalae</taxon>
        <taxon>rosids</taxon>
        <taxon>malvids</taxon>
        <taxon>Sapindales</taxon>
        <taxon>Sapindaceae</taxon>
        <taxon>Hippocastanoideae</taxon>
        <taxon>Acereae</taxon>
        <taxon>Acer</taxon>
    </lineage>
</organism>
<proteinExistence type="predicted"/>
<comment type="caution">
    <text evidence="1">The sequence shown here is derived from an EMBL/GenBank/DDBJ whole genome shotgun (WGS) entry which is preliminary data.</text>
</comment>
<accession>A0AAD5NTH0</accession>
<evidence type="ECO:0000313" key="1">
    <source>
        <dbReference type="EMBL" id="KAI9180114.1"/>
    </source>
</evidence>
<sequence length="127" mass="13632">MNWMMANSRVVAAVADEIERDQFSGDDLGLGEKENLVTCHYLMHERHSLGSPLLPFVEDIDGIARLPTRMDNLKGLSDLDNDSASSSSTSNGFLTLSSPSDVALALLALKFESGGFSFIAAVVPSLD</sequence>
<gene>
    <name evidence="1" type="ORF">LWI28_001341</name>
</gene>
<dbReference type="Proteomes" id="UP001064489">
    <property type="component" value="Chromosome 4"/>
</dbReference>
<dbReference type="AlphaFoldDB" id="A0AAD5NTH0"/>
<protein>
    <submittedName>
        <fullName evidence="1">Uncharacterized protein</fullName>
    </submittedName>
</protein>
<evidence type="ECO:0000313" key="2">
    <source>
        <dbReference type="Proteomes" id="UP001064489"/>
    </source>
</evidence>
<name>A0AAD5NTH0_ACENE</name>
<reference evidence="1" key="2">
    <citation type="submission" date="2023-02" db="EMBL/GenBank/DDBJ databases">
        <authorList>
            <person name="Swenson N.G."/>
            <person name="Wegrzyn J.L."/>
            <person name="Mcevoy S.L."/>
        </authorList>
    </citation>
    <scope>NUCLEOTIDE SEQUENCE</scope>
    <source>
        <strain evidence="1">91603</strain>
        <tissue evidence="1">Leaf</tissue>
    </source>
</reference>